<dbReference type="PROSITE" id="PS51882">
    <property type="entry name" value="G_ALPHA"/>
    <property type="match status" value="1"/>
</dbReference>
<keyword evidence="4" id="KW-0807">Transducer</keyword>
<dbReference type="STRING" id="139420.A0A371CVK1"/>
<dbReference type="GO" id="GO:0005834">
    <property type="term" value="C:heterotrimeric G-protein complex"/>
    <property type="evidence" value="ECO:0007669"/>
    <property type="project" value="TreeGrafter"/>
</dbReference>
<dbReference type="PRINTS" id="PR00318">
    <property type="entry name" value="GPROTEINA"/>
</dbReference>
<keyword evidence="3 5" id="KW-0342">GTP-binding</keyword>
<dbReference type="PANTHER" id="PTHR10218:SF360">
    <property type="entry name" value="GUANINE NUCLEOTIDE-BINDING PROTEIN SUBUNIT ALPHA HOMOLOG"/>
    <property type="match status" value="1"/>
</dbReference>
<dbReference type="PANTHER" id="PTHR10218">
    <property type="entry name" value="GTP-BINDING PROTEIN ALPHA SUBUNIT"/>
    <property type="match status" value="1"/>
</dbReference>
<dbReference type="InterPro" id="IPR011025">
    <property type="entry name" value="GproteinA_insert"/>
</dbReference>
<accession>A0A371CVK1</accession>
<proteinExistence type="predicted"/>
<evidence type="ECO:0000256" key="1">
    <source>
        <dbReference type="ARBA" id="ARBA00022723"/>
    </source>
</evidence>
<keyword evidence="6" id="KW-0460">Magnesium</keyword>
<name>A0A371CVK1_9APHY</name>
<evidence type="ECO:0000313" key="9">
    <source>
        <dbReference type="Proteomes" id="UP000256964"/>
    </source>
</evidence>
<evidence type="ECO:0000256" key="3">
    <source>
        <dbReference type="ARBA" id="ARBA00023134"/>
    </source>
</evidence>
<dbReference type="GO" id="GO:0003924">
    <property type="term" value="F:GTPase activity"/>
    <property type="evidence" value="ECO:0007669"/>
    <property type="project" value="InterPro"/>
</dbReference>
<dbReference type="Pfam" id="PF00503">
    <property type="entry name" value="G-alpha"/>
    <property type="match status" value="1"/>
</dbReference>
<dbReference type="EMBL" id="KZ857452">
    <property type="protein sequence ID" value="RDX44290.1"/>
    <property type="molecule type" value="Genomic_DNA"/>
</dbReference>
<feature type="binding site" evidence="6">
    <location>
        <position position="384"/>
    </location>
    <ligand>
        <name>Mg(2+)</name>
        <dbReference type="ChEBI" id="CHEBI:18420"/>
    </ligand>
</feature>
<evidence type="ECO:0000313" key="8">
    <source>
        <dbReference type="EMBL" id="RDX44290.1"/>
    </source>
</evidence>
<dbReference type="AlphaFoldDB" id="A0A371CVK1"/>
<evidence type="ECO:0000256" key="7">
    <source>
        <dbReference type="SAM" id="MobiDB-lite"/>
    </source>
</evidence>
<organism evidence="8 9">
    <name type="scientific">Lentinus brumalis</name>
    <dbReference type="NCBI Taxonomy" id="2498619"/>
    <lineage>
        <taxon>Eukaryota</taxon>
        <taxon>Fungi</taxon>
        <taxon>Dikarya</taxon>
        <taxon>Basidiomycota</taxon>
        <taxon>Agaricomycotina</taxon>
        <taxon>Agaricomycetes</taxon>
        <taxon>Polyporales</taxon>
        <taxon>Polyporaceae</taxon>
        <taxon>Lentinus</taxon>
    </lineage>
</organism>
<keyword evidence="9" id="KW-1185">Reference proteome</keyword>
<dbReference type="GO" id="GO:0046872">
    <property type="term" value="F:metal ion binding"/>
    <property type="evidence" value="ECO:0007669"/>
    <property type="project" value="UniProtKB-KW"/>
</dbReference>
<dbReference type="GO" id="GO:0005737">
    <property type="term" value="C:cytoplasm"/>
    <property type="evidence" value="ECO:0007669"/>
    <property type="project" value="TreeGrafter"/>
</dbReference>
<dbReference type="GO" id="GO:0007188">
    <property type="term" value="P:adenylate cyclase-modulating G protein-coupled receptor signaling pathway"/>
    <property type="evidence" value="ECO:0007669"/>
    <property type="project" value="TreeGrafter"/>
</dbReference>
<dbReference type="FunFam" id="3.40.50.300:FF:000692">
    <property type="entry name" value="Guanine nucleotide-binding protein subunit alpha"/>
    <property type="match status" value="1"/>
</dbReference>
<feature type="compositionally biased region" description="Low complexity" evidence="7">
    <location>
        <begin position="19"/>
        <end position="33"/>
    </location>
</feature>
<evidence type="ECO:0000256" key="2">
    <source>
        <dbReference type="ARBA" id="ARBA00022741"/>
    </source>
</evidence>
<dbReference type="GO" id="GO:0005525">
    <property type="term" value="F:GTP binding"/>
    <property type="evidence" value="ECO:0007669"/>
    <property type="project" value="UniProtKB-KW"/>
</dbReference>
<evidence type="ECO:0000256" key="4">
    <source>
        <dbReference type="ARBA" id="ARBA00023224"/>
    </source>
</evidence>
<reference evidence="8 9" key="1">
    <citation type="journal article" date="2018" name="Biotechnol. Biofuels">
        <title>Integrative visual omics of the white-rot fungus Polyporus brumalis exposes the biotechnological potential of its oxidative enzymes for delignifying raw plant biomass.</title>
        <authorList>
            <person name="Miyauchi S."/>
            <person name="Rancon A."/>
            <person name="Drula E."/>
            <person name="Hage H."/>
            <person name="Chaduli D."/>
            <person name="Favel A."/>
            <person name="Grisel S."/>
            <person name="Henrissat B."/>
            <person name="Herpoel-Gimbert I."/>
            <person name="Ruiz-Duenas F.J."/>
            <person name="Chevret D."/>
            <person name="Hainaut M."/>
            <person name="Lin J."/>
            <person name="Wang M."/>
            <person name="Pangilinan J."/>
            <person name="Lipzen A."/>
            <person name="Lesage-Meessen L."/>
            <person name="Navarro D."/>
            <person name="Riley R."/>
            <person name="Grigoriev I.V."/>
            <person name="Zhou S."/>
            <person name="Raouche S."/>
            <person name="Rosso M.N."/>
        </authorList>
    </citation>
    <scope>NUCLEOTIDE SEQUENCE [LARGE SCALE GENOMIC DNA]</scope>
    <source>
        <strain evidence="8 9">BRFM 1820</strain>
    </source>
</reference>
<evidence type="ECO:0000256" key="6">
    <source>
        <dbReference type="PIRSR" id="PIRSR601019-2"/>
    </source>
</evidence>
<evidence type="ECO:0000256" key="5">
    <source>
        <dbReference type="PIRSR" id="PIRSR601019-1"/>
    </source>
</evidence>
<dbReference type="OrthoDB" id="5817230at2759"/>
<sequence length="567" mass="63709">MPPAHKPLPAHRPYYPSILADPDPLAAALQPPANETPQQREQRLKAEEDARKRSENIDRMLRHDDKRNRRRKQVKVLLLGQSESGKSTTLKQFQLLHTPAAFHKERIAWRFVIYLNLVRSIRRVLEAIAPEDNALPEEEEFGDSTETASIIISGGDRPSSSLAGSQPNYEAYRRRLAPLMDLEQRLIVVLSDPEEEGEREATHLPDGYGSFAAAAALTSLPASGSAPHGHTPGRPPPITIPSSSAPGASSSSSTSSQPWTGPTSPRSPTSPAVSVVSSTHELAVRTGSNWKKHFALGKIQSPKSAHSGELEGWWEDPTDPVHVLNRCAPVMNELWRDPKVHQRLAERHIRLEESSGFYLDEIDRITAKMYFPTDDDVLKARLKTTGVVEHRFTLAKNSEFRGVEWVIFDVGGARNQRQAWAPYFDDVNAIIFLAPISAFDQQLAEDPRVNRLEDSFQLWKSVIESRLLAHVNIVLFLNKCDLLKKKLESGVRLAHHMPSYNRPNDYETVSQYFRNRFGAMHQSLTPNKSRDLFIHLTSVTDTRKTHMIISNVRDIILTANLKSSSLM</sequence>
<protein>
    <submittedName>
        <fullName evidence="8">G-alpha-domain-containing protein</fullName>
    </submittedName>
</protein>
<dbReference type="GO" id="GO:0031683">
    <property type="term" value="F:G-protein beta/gamma-subunit complex binding"/>
    <property type="evidence" value="ECO:0007669"/>
    <property type="project" value="InterPro"/>
</dbReference>
<feature type="binding site" evidence="5">
    <location>
        <begin position="478"/>
        <end position="481"/>
    </location>
    <ligand>
        <name>GTP</name>
        <dbReference type="ChEBI" id="CHEBI:37565"/>
    </ligand>
</feature>
<dbReference type="Gene3D" id="1.10.400.10">
    <property type="entry name" value="GI Alpha 1, domain 2-like"/>
    <property type="match status" value="1"/>
</dbReference>
<keyword evidence="2 5" id="KW-0547">Nucleotide-binding</keyword>
<keyword evidence="1 6" id="KW-0479">Metal-binding</keyword>
<feature type="binding site" evidence="5">
    <location>
        <begin position="378"/>
        <end position="384"/>
    </location>
    <ligand>
        <name>GTP</name>
        <dbReference type="ChEBI" id="CHEBI:37565"/>
    </ligand>
</feature>
<dbReference type="SUPFAM" id="SSF47895">
    <property type="entry name" value="Transducin (alpha subunit), insertion domain"/>
    <property type="match status" value="1"/>
</dbReference>
<dbReference type="GO" id="GO:0001664">
    <property type="term" value="F:G protein-coupled receptor binding"/>
    <property type="evidence" value="ECO:0007669"/>
    <property type="project" value="TreeGrafter"/>
</dbReference>
<feature type="region of interest" description="Disordered" evidence="7">
    <location>
        <begin position="221"/>
        <end position="274"/>
    </location>
</feature>
<dbReference type="InterPro" id="IPR027417">
    <property type="entry name" value="P-loop_NTPase"/>
</dbReference>
<feature type="compositionally biased region" description="Low complexity" evidence="7">
    <location>
        <begin position="221"/>
        <end position="232"/>
    </location>
</feature>
<dbReference type="SUPFAM" id="SSF52540">
    <property type="entry name" value="P-loop containing nucleoside triphosphate hydrolases"/>
    <property type="match status" value="1"/>
</dbReference>
<dbReference type="InterPro" id="IPR001019">
    <property type="entry name" value="Gprotein_alpha_su"/>
</dbReference>
<dbReference type="Proteomes" id="UP000256964">
    <property type="component" value="Unassembled WGS sequence"/>
</dbReference>
<feature type="compositionally biased region" description="Low complexity" evidence="7">
    <location>
        <begin position="240"/>
        <end position="274"/>
    </location>
</feature>
<dbReference type="SMART" id="SM00275">
    <property type="entry name" value="G_alpha"/>
    <property type="match status" value="1"/>
</dbReference>
<feature type="compositionally biased region" description="Basic and acidic residues" evidence="7">
    <location>
        <begin position="38"/>
        <end position="66"/>
    </location>
</feature>
<feature type="region of interest" description="Disordered" evidence="7">
    <location>
        <begin position="1"/>
        <end position="66"/>
    </location>
</feature>
<gene>
    <name evidence="8" type="ORF">OH76DRAFT_1359812</name>
</gene>
<dbReference type="Gene3D" id="3.40.50.300">
    <property type="entry name" value="P-loop containing nucleotide triphosphate hydrolases"/>
    <property type="match status" value="2"/>
</dbReference>
<dbReference type="CDD" id="cd00066">
    <property type="entry name" value="G-alpha"/>
    <property type="match status" value="1"/>
</dbReference>